<protein>
    <submittedName>
        <fullName evidence="2">SusD/RagB family nutrient-binding outer membrane lipoprotein</fullName>
    </submittedName>
</protein>
<reference evidence="2 3" key="1">
    <citation type="submission" date="2018-04" db="EMBL/GenBank/DDBJ databases">
        <title>Sphingobacterium sp. M46 Genome.</title>
        <authorList>
            <person name="Cheng J."/>
            <person name="Li Y."/>
        </authorList>
    </citation>
    <scope>NUCLEOTIDE SEQUENCE [LARGE SCALE GENOMIC DNA]</scope>
    <source>
        <strain evidence="2 3">M46</strain>
    </source>
</reference>
<dbReference type="Gene3D" id="1.20.120.840">
    <property type="entry name" value="SusD-like, tetratrico peptide repeats domain"/>
    <property type="match status" value="1"/>
</dbReference>
<comment type="caution">
    <text evidence="2">The sequence shown here is derived from an EMBL/GenBank/DDBJ whole genome shotgun (WGS) entry which is preliminary data.</text>
</comment>
<evidence type="ECO:0000256" key="1">
    <source>
        <dbReference type="SAM" id="SignalP"/>
    </source>
</evidence>
<dbReference type="RefSeq" id="WP_108636542.1">
    <property type="nucleotide sequence ID" value="NZ_QCXX01000009.1"/>
</dbReference>
<keyword evidence="2" id="KW-0449">Lipoprotein</keyword>
<dbReference type="Proteomes" id="UP000250831">
    <property type="component" value="Unassembled WGS sequence"/>
</dbReference>
<dbReference type="AlphaFoldDB" id="A0A363NLM9"/>
<evidence type="ECO:0000313" key="3">
    <source>
        <dbReference type="Proteomes" id="UP000250831"/>
    </source>
</evidence>
<dbReference type="InterPro" id="IPR041662">
    <property type="entry name" value="SusD-like_2"/>
</dbReference>
<keyword evidence="1" id="KW-0732">Signal</keyword>
<dbReference type="SUPFAM" id="SSF48452">
    <property type="entry name" value="TPR-like"/>
    <property type="match status" value="1"/>
</dbReference>
<feature type="signal peptide" evidence="1">
    <location>
        <begin position="1"/>
        <end position="17"/>
    </location>
</feature>
<dbReference type="PROSITE" id="PS51257">
    <property type="entry name" value="PROKAR_LIPOPROTEIN"/>
    <property type="match status" value="1"/>
</dbReference>
<dbReference type="Pfam" id="PF12771">
    <property type="entry name" value="SusD-like_2"/>
    <property type="match status" value="1"/>
</dbReference>
<accession>A0A363NLM9</accession>
<dbReference type="Gene3D" id="1.25.40.390">
    <property type="match status" value="2"/>
</dbReference>
<evidence type="ECO:0000313" key="2">
    <source>
        <dbReference type="EMBL" id="PUV21719.1"/>
    </source>
</evidence>
<dbReference type="EMBL" id="QCXX01000009">
    <property type="protein sequence ID" value="PUV21719.1"/>
    <property type="molecule type" value="Genomic_DNA"/>
</dbReference>
<keyword evidence="3" id="KW-1185">Reference proteome</keyword>
<sequence>MKLKLNIVGLLALGALASPIIFTACSEDAMDKINENVNKPSDVQAKFILTDVITRTAFSNVGGDFNTYLSTYVEHEVGTDNQLWNAEHRENEPQRASTFNNTWGNVYTTLKDARMVIEKCSTGGNQEGNYTTLGMGQVMAAYNLALLTDMFGDVPYSEGFKPLEIRNPKLDKQEELYKQINAYLDAAIENLPKGDTHASGNVGSQDLLYRGNVAKWVKFAHGLKARYAMRLLKVTSDKTAALNLVISEVNKSFENAGEQAAFNEYGASNLNPLFDFQWSRDGLAASKSLADKMIDRKDPRLVRDFFTPQNSNTGVWTQVNDIASNAASYNLLAPNGENTQVKYHYLTSTFVFSQTAPTQLLSYHELLFLKAEAMQRLGKSSSEVEPILKAAVTAAIANSENSVNAAFVAPTVLANGIVTETSATLTASDAGNYFDKNVKPLFAANPLKEIATQKYLAFFGASGESTEMYNDIRRWKANGENLIELKNPGKFPLRLPYGNDDTTTNPNVQAAYGDGAYVYTENVWWAGGTR</sequence>
<feature type="chain" id="PRO_5016735254" evidence="1">
    <location>
        <begin position="18"/>
        <end position="530"/>
    </location>
</feature>
<gene>
    <name evidence="2" type="ORF">DCO56_25615</name>
</gene>
<proteinExistence type="predicted"/>
<name>A0A363NLM9_9SPHI</name>
<dbReference type="OrthoDB" id="9766256at2"/>
<dbReference type="InterPro" id="IPR011990">
    <property type="entry name" value="TPR-like_helical_dom_sf"/>
</dbReference>
<organism evidence="2 3">
    <name type="scientific">Sphingobacterium athyrii</name>
    <dbReference type="NCBI Taxonomy" id="2152717"/>
    <lineage>
        <taxon>Bacteria</taxon>
        <taxon>Pseudomonadati</taxon>
        <taxon>Bacteroidota</taxon>
        <taxon>Sphingobacteriia</taxon>
        <taxon>Sphingobacteriales</taxon>
        <taxon>Sphingobacteriaceae</taxon>
        <taxon>Sphingobacterium</taxon>
    </lineage>
</organism>